<dbReference type="RefSeq" id="WP_160960063.1">
    <property type="nucleotide sequence ID" value="NZ_WVUD01000010.1"/>
</dbReference>
<evidence type="ECO:0000313" key="2">
    <source>
        <dbReference type="Proteomes" id="UP000482487"/>
    </source>
</evidence>
<dbReference type="OrthoDB" id="5459955at2"/>
<protein>
    <submittedName>
        <fullName evidence="1">Nitrogen fixation protein</fullName>
    </submittedName>
</protein>
<comment type="caution">
    <text evidence="1">The sequence shown here is derived from an EMBL/GenBank/DDBJ whole genome shotgun (WGS) entry which is preliminary data.</text>
</comment>
<evidence type="ECO:0000313" key="1">
    <source>
        <dbReference type="EMBL" id="MYL83035.1"/>
    </source>
</evidence>
<gene>
    <name evidence="1" type="ORF">GTA51_07780</name>
</gene>
<accession>A0A7C9N541</accession>
<dbReference type="EMBL" id="WVUD01000010">
    <property type="protein sequence ID" value="MYL83035.1"/>
    <property type="molecule type" value="Genomic_DNA"/>
</dbReference>
<name>A0A7C9N541_9BACT</name>
<organism evidence="1 2">
    <name type="scientific">Solidesulfovibrio aerotolerans</name>
    <dbReference type="NCBI Taxonomy" id="295255"/>
    <lineage>
        <taxon>Bacteria</taxon>
        <taxon>Pseudomonadati</taxon>
        <taxon>Thermodesulfobacteriota</taxon>
        <taxon>Desulfovibrionia</taxon>
        <taxon>Desulfovibrionales</taxon>
        <taxon>Desulfovibrionaceae</taxon>
        <taxon>Solidesulfovibrio</taxon>
    </lineage>
</organism>
<dbReference type="Proteomes" id="UP000482487">
    <property type="component" value="Unassembled WGS sequence"/>
</dbReference>
<proteinExistence type="predicted"/>
<dbReference type="AlphaFoldDB" id="A0A7C9N541"/>
<sequence length="60" mass="6717">MSQENIDRYLQWLQADKDQLLLVSGMSVAELVEHAAALGFVFTAEELKARQALVHLMEGT</sequence>
<keyword evidence="2" id="KW-1185">Reference proteome</keyword>
<reference evidence="1 2" key="1">
    <citation type="submission" date="2020-01" db="EMBL/GenBank/DDBJ databases">
        <title>Genome sequence of Desulfovibrio aerotolerans DSM 16695(T).</title>
        <authorList>
            <person name="Karnachuk O."/>
            <person name="Avakyan M."/>
            <person name="Mardanov A."/>
            <person name="Kadnikov V."/>
            <person name="Ravin N."/>
        </authorList>
    </citation>
    <scope>NUCLEOTIDE SEQUENCE [LARGE SCALE GENOMIC DNA]</scope>
    <source>
        <strain evidence="1 2">DSM 16695</strain>
    </source>
</reference>